<feature type="binding site" evidence="14">
    <location>
        <begin position="306"/>
        <end position="308"/>
    </location>
    <ligand>
        <name>4-CDP-2-C-methyl-D-erythritol 2-phosphate</name>
        <dbReference type="ChEBI" id="CHEBI:57919"/>
    </ligand>
</feature>
<comment type="similarity">
    <text evidence="7">Belongs to the IspD/TarI cytidylyltransferase family. IspD subfamily.</text>
</comment>
<evidence type="ECO:0000256" key="13">
    <source>
        <dbReference type="ARBA" id="ARBA00023268"/>
    </source>
</evidence>
<dbReference type="SUPFAM" id="SSF53448">
    <property type="entry name" value="Nucleotide-diphospho-sugar transferases"/>
    <property type="match status" value="1"/>
</dbReference>
<feature type="site" description="Transition state stabilizer" evidence="14">
    <location>
        <position position="383"/>
    </location>
</feature>
<dbReference type="GO" id="GO:0008685">
    <property type="term" value="F:2-C-methyl-D-erythritol 2,4-cyclodiphosphate synthase activity"/>
    <property type="evidence" value="ECO:0007669"/>
    <property type="project" value="UniProtKB-UniRule"/>
</dbReference>
<keyword evidence="13 14" id="KW-0511">Multifunctional enzyme</keyword>
<dbReference type="OrthoDB" id="9804336at2"/>
<feature type="binding site" evidence="14">
    <location>
        <position position="260"/>
    </location>
    <ligand>
        <name>a divalent metal cation</name>
        <dbReference type="ChEBI" id="CHEBI:60240"/>
    </ligand>
</feature>
<evidence type="ECO:0000256" key="9">
    <source>
        <dbReference type="ARBA" id="ARBA00022695"/>
    </source>
</evidence>
<proteinExistence type="inferred from homology"/>
<dbReference type="NCBIfam" id="TIGR00151">
    <property type="entry name" value="ispF"/>
    <property type="match status" value="1"/>
</dbReference>
<evidence type="ECO:0000256" key="2">
    <source>
        <dbReference type="ARBA" id="ARBA00001282"/>
    </source>
</evidence>
<dbReference type="Pfam" id="PF01128">
    <property type="entry name" value="IspD"/>
    <property type="match status" value="1"/>
</dbReference>
<evidence type="ECO:0000256" key="12">
    <source>
        <dbReference type="ARBA" id="ARBA00023239"/>
    </source>
</evidence>
<dbReference type="CDD" id="cd00554">
    <property type="entry name" value="MECDP_synthase"/>
    <property type="match status" value="1"/>
</dbReference>
<evidence type="ECO:0000256" key="4">
    <source>
        <dbReference type="ARBA" id="ARBA00004709"/>
    </source>
</evidence>
<dbReference type="GO" id="GO:0050518">
    <property type="term" value="F:2-C-methyl-D-erythritol 4-phosphate cytidylyltransferase activity"/>
    <property type="evidence" value="ECO:0007669"/>
    <property type="project" value="UniProtKB-UniRule"/>
</dbReference>
<feature type="site" description="Positions MEP for the nucleophilic attack" evidence="14">
    <location>
        <position position="169"/>
    </location>
</feature>
<dbReference type="AlphaFoldDB" id="A0A2C9D7Y7"/>
<dbReference type="SUPFAM" id="SSF69765">
    <property type="entry name" value="IpsF-like"/>
    <property type="match status" value="1"/>
</dbReference>
<comment type="catalytic activity">
    <reaction evidence="1 14">
        <text>4-CDP-2-C-methyl-D-erythritol 2-phosphate = 2-C-methyl-D-erythritol 2,4-cyclic diphosphate + CMP</text>
        <dbReference type="Rhea" id="RHEA:23864"/>
        <dbReference type="ChEBI" id="CHEBI:57919"/>
        <dbReference type="ChEBI" id="CHEBI:58483"/>
        <dbReference type="ChEBI" id="CHEBI:60377"/>
        <dbReference type="EC" id="4.6.1.12"/>
    </reaction>
</comment>
<dbReference type="EC" id="2.7.7.60" evidence="14"/>
<comment type="function">
    <text evidence="14">Bifunctional enzyme that catalyzes the formation of 4-diphosphocytidyl-2-C-methyl-D-erythritol from CTP and 2-C-methyl-D-erythritol 4-phosphate (MEP) (IspD), and catalyzes the conversion of 4-diphosphocytidyl-2-C-methyl-D-erythritol 2-phosphate (CDP-ME2P) to 2-C-methyl-D-erythritol 2,4-cyclodiphosphate (ME-CPP) with a corresponding release of cytidine 5-monophosphate (CMP) (IspF).</text>
</comment>
<dbReference type="NCBIfam" id="NF006899">
    <property type="entry name" value="PRK09382.1"/>
    <property type="match status" value="1"/>
</dbReference>
<evidence type="ECO:0000256" key="6">
    <source>
        <dbReference type="ARBA" id="ARBA00008480"/>
    </source>
</evidence>
<keyword evidence="12 14" id="KW-0456">Lyase</keyword>
<name>A0A2C9D7Y7_9HYPH</name>
<evidence type="ECO:0000256" key="8">
    <source>
        <dbReference type="ARBA" id="ARBA00022679"/>
    </source>
</evidence>
<dbReference type="InterPro" id="IPR036571">
    <property type="entry name" value="MECDP_synthase_sf"/>
</dbReference>
<evidence type="ECO:0000313" key="16">
    <source>
        <dbReference type="EMBL" id="SON55861.1"/>
    </source>
</evidence>
<sequence>MTDARHGKGPSVAVLVVAAGRGRRMGDSDKTPKQYRQLGQMPVLSHTLKAFLMHADVGSVTAVIHPDDLNLYEEAVAGLPASLVGRLRPPVFGADERQASVLAGLRALKDESPGIVLIHDGVRPFVPAETVDAVLTALESSDAVCAGVPVVDTIKRCGADDVALETVPRDGLWRAATPQGFQFEVILTAHEAAANAVRTDFTDDTAVHEWNGGQTRMVPCPGENIKLTRPDDFERAERRLTEDTYLRLADVRVGNGYDVHALEPGDGVTLGGVFIAHTQRLKGHSDADVVLHALTDAVLGALGDGDIGSHFPPSDERWLGAPSSIFLADAVARVAARGGMVAHLDASIIAEAPKVGPHREAMRAAIAAIAGISLDRVGVKATTNEGLGFAGRREGIAAIATATIRLPIDAEPL</sequence>
<dbReference type="KEGG" id="hdi:HDIA_2320"/>
<dbReference type="UniPathway" id="UPA00056">
    <property type="reaction ID" value="UER00093"/>
</dbReference>
<reference evidence="17" key="1">
    <citation type="submission" date="2017-09" db="EMBL/GenBank/DDBJ databases">
        <title>Genome sequence of Nannocystis excedens DSM 71.</title>
        <authorList>
            <person name="Blom J."/>
        </authorList>
    </citation>
    <scope>NUCLEOTIDE SEQUENCE [LARGE SCALE GENOMIC DNA]</scope>
    <source>
        <strain evidence="17">type strain: E19</strain>
    </source>
</reference>
<keyword evidence="10 14" id="KW-0479">Metal-binding</keyword>
<dbReference type="GO" id="GO:0019288">
    <property type="term" value="P:isopentenyl diphosphate biosynthetic process, methylerythritol 4-phosphate pathway"/>
    <property type="evidence" value="ECO:0007669"/>
    <property type="project" value="UniProtKB-UniRule"/>
</dbReference>
<dbReference type="InterPro" id="IPR020555">
    <property type="entry name" value="MECDP_synthase_CS"/>
</dbReference>
<comment type="similarity">
    <text evidence="14">In the N-terminal section; belongs to the IspD/TarI cytidylyltransferase family. IspD subfamily.</text>
</comment>
<evidence type="ECO:0000256" key="5">
    <source>
        <dbReference type="ARBA" id="ARBA00004787"/>
    </source>
</evidence>
<dbReference type="InterPro" id="IPR003526">
    <property type="entry name" value="MECDP_synthase"/>
</dbReference>
<evidence type="ECO:0000313" key="17">
    <source>
        <dbReference type="Proteomes" id="UP000223606"/>
    </source>
</evidence>
<accession>A0A2C9D7Y7</accession>
<evidence type="ECO:0000256" key="10">
    <source>
        <dbReference type="ARBA" id="ARBA00022723"/>
    </source>
</evidence>
<feature type="binding site" evidence="14">
    <location>
        <position position="392"/>
    </location>
    <ligand>
        <name>4-CDP-2-C-methyl-D-erythritol 2-phosphate</name>
        <dbReference type="ChEBI" id="CHEBI:57919"/>
    </ligand>
</feature>
<dbReference type="RefSeq" id="WP_099556314.1">
    <property type="nucleotide sequence ID" value="NZ_LT960614.1"/>
</dbReference>
<feature type="binding site" evidence="14">
    <location>
        <begin position="284"/>
        <end position="285"/>
    </location>
    <ligand>
        <name>4-CDP-2-C-methyl-D-erythritol 2-phosphate</name>
        <dbReference type="ChEBI" id="CHEBI:57919"/>
    </ligand>
</feature>
<dbReference type="EMBL" id="LT960614">
    <property type="protein sequence ID" value="SON55861.1"/>
    <property type="molecule type" value="Genomic_DNA"/>
</dbReference>
<comment type="pathway">
    <text evidence="5 14">Isoprenoid biosynthesis; isopentenyl diphosphate biosynthesis via DXP pathway; isopentenyl diphosphate from 1-deoxy-D-xylulose 5-phosphate: step 2/6.</text>
</comment>
<evidence type="ECO:0000256" key="7">
    <source>
        <dbReference type="ARBA" id="ARBA00009789"/>
    </source>
</evidence>
<evidence type="ECO:0000256" key="1">
    <source>
        <dbReference type="ARBA" id="ARBA00000200"/>
    </source>
</evidence>
<comment type="cofactor">
    <cofactor evidence="3 14">
        <name>a divalent metal cation</name>
        <dbReference type="ChEBI" id="CHEBI:60240"/>
    </cofactor>
</comment>
<feature type="binding site" evidence="14">
    <location>
        <begin position="382"/>
        <end position="385"/>
    </location>
    <ligand>
        <name>4-CDP-2-C-methyl-D-erythritol 2-phosphate</name>
        <dbReference type="ChEBI" id="CHEBI:57919"/>
    </ligand>
</feature>
<dbReference type="InterPro" id="IPR029044">
    <property type="entry name" value="Nucleotide-diphossugar_trans"/>
</dbReference>
<comment type="pathway">
    <text evidence="4 14">Isoprenoid biosynthesis; isopentenyl diphosphate biosynthesis via DXP pathway; isopentenyl diphosphate from 1-deoxy-D-xylulose 5-phosphate: step 4/6.</text>
</comment>
<feature type="region of interest" description="2-C-methyl-D-erythritol 4-phosphate cytidylyltransferase" evidence="14">
    <location>
        <begin position="1"/>
        <end position="251"/>
    </location>
</feature>
<dbReference type="NCBIfam" id="TIGR00453">
    <property type="entry name" value="ispD"/>
    <property type="match status" value="1"/>
</dbReference>
<keyword evidence="17" id="KW-1185">Reference proteome</keyword>
<dbReference type="InterPro" id="IPR026596">
    <property type="entry name" value="IspD/F"/>
</dbReference>
<dbReference type="InterPro" id="IPR001228">
    <property type="entry name" value="IspD"/>
</dbReference>
<protein>
    <recommendedName>
        <fullName evidence="14">Bifunctional enzyme IspD/IspF</fullName>
    </recommendedName>
    <domain>
        <recommendedName>
            <fullName evidence="14">2-C-methyl-D-erythritol 4-phosphate cytidylyltransferase</fullName>
            <ecNumber evidence="14">2.7.7.60</ecNumber>
        </recommendedName>
        <alternativeName>
            <fullName evidence="14">4-diphosphocytidyl-2C-methyl-D-erythritol synthase</fullName>
        </alternativeName>
        <alternativeName>
            <fullName evidence="14">MEP cytidylyltransferase</fullName>
            <shortName evidence="14">MCT</shortName>
        </alternativeName>
    </domain>
    <domain>
        <recommendedName>
            <fullName evidence="14">2-C-methyl-D-erythritol 2,4-cyclodiphosphate synthase</fullName>
            <shortName evidence="14">MECDP-synthase</shortName>
            <shortName evidence="14">MECPP-synthase</shortName>
            <shortName evidence="14">MECPS</shortName>
            <ecNumber evidence="14">4.6.1.12</ecNumber>
        </recommendedName>
    </domain>
</protein>
<dbReference type="HAMAP" id="MF_00107">
    <property type="entry name" value="IspF"/>
    <property type="match status" value="1"/>
</dbReference>
<keyword evidence="9 14" id="KW-0548">Nucleotidyltransferase</keyword>
<feature type="site" description="Transition state stabilizer" evidence="14">
    <location>
        <position position="284"/>
    </location>
</feature>
<comment type="caution">
    <text evidence="14">Lacks conserved residue(s) required for the propagation of feature annotation.</text>
</comment>
<feature type="binding site" evidence="14">
    <location>
        <position position="389"/>
    </location>
    <ligand>
        <name>4-CDP-2-C-methyl-D-erythritol 2-phosphate</name>
        <dbReference type="ChEBI" id="CHEBI:57919"/>
    </ligand>
</feature>
<feature type="binding site" evidence="14">
    <location>
        <position position="258"/>
    </location>
    <ligand>
        <name>a divalent metal cation</name>
        <dbReference type="ChEBI" id="CHEBI:60240"/>
    </ligand>
</feature>
<feature type="site" description="Transition state stabilizer" evidence="14">
    <location>
        <position position="24"/>
    </location>
</feature>
<feature type="binding site" evidence="14">
    <location>
        <begin position="258"/>
        <end position="260"/>
    </location>
    <ligand>
        <name>4-CDP-2-C-methyl-D-erythritol 2-phosphate</name>
        <dbReference type="ChEBI" id="CHEBI:57919"/>
    </ligand>
</feature>
<dbReference type="GO" id="GO:0046872">
    <property type="term" value="F:metal ion binding"/>
    <property type="evidence" value="ECO:0007669"/>
    <property type="project" value="UniProtKB-KW"/>
</dbReference>
<dbReference type="HAMAP" id="MF_01520">
    <property type="entry name" value="IspDF"/>
    <property type="match status" value="1"/>
</dbReference>
<feature type="region of interest" description="2-C-methyl-D-erythritol 2,4-cyclodiphosphate synthase" evidence="14">
    <location>
        <begin position="252"/>
        <end position="413"/>
    </location>
</feature>
<feature type="site" description="Positions MEP for the nucleophilic attack" evidence="14">
    <location>
        <position position="226"/>
    </location>
</feature>
<comment type="similarity">
    <text evidence="6">Belongs to the IspF family.</text>
</comment>
<organism evidence="16 17">
    <name type="scientific">Hartmannibacter diazotrophicus</name>
    <dbReference type="NCBI Taxonomy" id="1482074"/>
    <lineage>
        <taxon>Bacteria</taxon>
        <taxon>Pseudomonadati</taxon>
        <taxon>Pseudomonadota</taxon>
        <taxon>Alphaproteobacteria</taxon>
        <taxon>Hyphomicrobiales</taxon>
        <taxon>Pleomorphomonadaceae</taxon>
        <taxon>Hartmannibacter</taxon>
    </lineage>
</organism>
<comment type="catalytic activity">
    <reaction evidence="2 14">
        <text>2-C-methyl-D-erythritol 4-phosphate + CTP + H(+) = 4-CDP-2-C-methyl-D-erythritol + diphosphate</text>
        <dbReference type="Rhea" id="RHEA:13429"/>
        <dbReference type="ChEBI" id="CHEBI:15378"/>
        <dbReference type="ChEBI" id="CHEBI:33019"/>
        <dbReference type="ChEBI" id="CHEBI:37563"/>
        <dbReference type="ChEBI" id="CHEBI:57823"/>
        <dbReference type="ChEBI" id="CHEBI:58262"/>
        <dbReference type="EC" id="2.7.7.60"/>
    </reaction>
</comment>
<dbReference type="InterPro" id="IPR034683">
    <property type="entry name" value="IspD/TarI"/>
</dbReference>
<dbReference type="HAMAP" id="MF_00108">
    <property type="entry name" value="IspD"/>
    <property type="match status" value="1"/>
</dbReference>
<feature type="binding site" evidence="14">
    <location>
        <position position="292"/>
    </location>
    <ligand>
        <name>a divalent metal cation</name>
        <dbReference type="ChEBI" id="CHEBI:60240"/>
    </ligand>
</feature>
<feature type="domain" description="2-C-methyl-D-erythritol 2,4-cyclodiphosphate synthase" evidence="15">
    <location>
        <begin position="251"/>
        <end position="404"/>
    </location>
</feature>
<dbReference type="Proteomes" id="UP000223606">
    <property type="component" value="Chromosome 1"/>
</dbReference>
<dbReference type="PANTHER" id="PTHR43181:SF1">
    <property type="entry name" value="2-C-METHYL-D-ERYTHRITOL 2,4-CYCLODIPHOSPHATE SYNTHASE, CHLOROPLASTIC"/>
    <property type="match status" value="1"/>
</dbReference>
<feature type="site" description="Transition state stabilizer" evidence="14">
    <location>
        <position position="33"/>
    </location>
</feature>
<evidence type="ECO:0000256" key="11">
    <source>
        <dbReference type="ARBA" id="ARBA00023229"/>
    </source>
</evidence>
<gene>
    <name evidence="16" type="primary">ispF</name>
    <name evidence="14" type="synonym">ispDF</name>
    <name evidence="16" type="ORF">HDIA_2320</name>
</gene>
<dbReference type="FunFam" id="3.90.550.10:FF:000003">
    <property type="entry name" value="2-C-methyl-D-erythritol 4-phosphate cytidylyltransferase"/>
    <property type="match status" value="1"/>
</dbReference>
<dbReference type="PANTHER" id="PTHR43181">
    <property type="entry name" value="2-C-METHYL-D-ERYTHRITOL 2,4-CYCLODIPHOSPHATE SYNTHASE, CHLOROPLASTIC"/>
    <property type="match status" value="1"/>
</dbReference>
<dbReference type="Pfam" id="PF02542">
    <property type="entry name" value="YgbB"/>
    <property type="match status" value="1"/>
</dbReference>
<comment type="similarity">
    <text evidence="14">In the C-terminal section; belongs to the IspF family.</text>
</comment>
<dbReference type="GO" id="GO:0016114">
    <property type="term" value="P:terpenoid biosynthetic process"/>
    <property type="evidence" value="ECO:0007669"/>
    <property type="project" value="InterPro"/>
</dbReference>
<dbReference type="PROSITE" id="PS01350">
    <property type="entry name" value="ISPF"/>
    <property type="match status" value="1"/>
</dbReference>
<dbReference type="Gene3D" id="3.90.550.10">
    <property type="entry name" value="Spore Coat Polysaccharide Biosynthesis Protein SpsA, Chain A"/>
    <property type="match status" value="1"/>
</dbReference>
<evidence type="ECO:0000259" key="15">
    <source>
        <dbReference type="Pfam" id="PF02542"/>
    </source>
</evidence>
<dbReference type="PROSITE" id="PS01295">
    <property type="entry name" value="ISPD"/>
    <property type="match status" value="1"/>
</dbReference>
<evidence type="ECO:0000256" key="14">
    <source>
        <dbReference type="HAMAP-Rule" id="MF_01520"/>
    </source>
</evidence>
<dbReference type="InterPro" id="IPR018294">
    <property type="entry name" value="ISPD_synthase_CS"/>
</dbReference>
<dbReference type="Gene3D" id="3.30.1330.50">
    <property type="entry name" value="2-C-methyl-D-erythritol 2,4-cyclodiphosphate synthase"/>
    <property type="match status" value="1"/>
</dbReference>
<keyword evidence="11 14" id="KW-0414">Isoprene biosynthesis</keyword>
<dbReference type="EC" id="4.6.1.12" evidence="14"/>
<keyword evidence="8 14" id="KW-0808">Transferase</keyword>
<dbReference type="CDD" id="cd02516">
    <property type="entry name" value="CDP-ME_synthetase"/>
    <property type="match status" value="1"/>
</dbReference>
<evidence type="ECO:0000256" key="3">
    <source>
        <dbReference type="ARBA" id="ARBA00001968"/>
    </source>
</evidence>